<dbReference type="RefSeq" id="XP_032800012.1">
    <property type="nucleotide sequence ID" value="XM_032944121.1"/>
</dbReference>
<keyword evidence="2" id="KW-0460">Magnesium</keyword>
<name>A0AAJ7SKD8_PETMA</name>
<feature type="non-terminal residue" evidence="4">
    <location>
        <position position="1"/>
    </location>
</feature>
<dbReference type="AlphaFoldDB" id="A0AAJ7SKD8"/>
<accession>A0AAJ7SKD8</accession>
<evidence type="ECO:0000256" key="1">
    <source>
        <dbReference type="ARBA" id="ARBA00010702"/>
    </source>
</evidence>
<comment type="similarity">
    <text evidence="1">Belongs to the ADP-ribosylglycohydrolase family.</text>
</comment>
<dbReference type="Pfam" id="PF03747">
    <property type="entry name" value="ADP_ribosyl_GH"/>
    <property type="match status" value="1"/>
</dbReference>
<feature type="binding site" evidence="2">
    <location>
        <position position="263"/>
    </location>
    <ligand>
        <name>Mg(2+)</name>
        <dbReference type="ChEBI" id="CHEBI:18420"/>
        <label>1</label>
    </ligand>
</feature>
<feature type="binding site" evidence="2">
    <location>
        <position position="260"/>
    </location>
    <ligand>
        <name>Mg(2+)</name>
        <dbReference type="ChEBI" id="CHEBI:18420"/>
        <label>1</label>
    </ligand>
</feature>
<evidence type="ECO:0000256" key="2">
    <source>
        <dbReference type="PIRSR" id="PIRSR605502-1"/>
    </source>
</evidence>
<dbReference type="PANTHER" id="PTHR16222">
    <property type="entry name" value="ADP-RIBOSYLGLYCOHYDROLASE"/>
    <property type="match status" value="1"/>
</dbReference>
<dbReference type="InterPro" id="IPR036705">
    <property type="entry name" value="Ribosyl_crysJ1_sf"/>
</dbReference>
<dbReference type="InterPro" id="IPR005502">
    <property type="entry name" value="Ribosyl_crysJ1"/>
</dbReference>
<dbReference type="InterPro" id="IPR050792">
    <property type="entry name" value="ADP-ribosylglycohydrolase"/>
</dbReference>
<keyword evidence="2" id="KW-0479">Metal-binding</keyword>
<feature type="binding site" evidence="2">
    <location>
        <position position="262"/>
    </location>
    <ligand>
        <name>Mg(2+)</name>
        <dbReference type="ChEBI" id="CHEBI:18420"/>
        <label>1</label>
    </ligand>
</feature>
<keyword evidence="3" id="KW-1185">Reference proteome</keyword>
<dbReference type="GO" id="GO:0046872">
    <property type="term" value="F:metal ion binding"/>
    <property type="evidence" value="ECO:0007669"/>
    <property type="project" value="UniProtKB-KW"/>
</dbReference>
<proteinExistence type="inferred from homology"/>
<evidence type="ECO:0000313" key="3">
    <source>
        <dbReference type="Proteomes" id="UP001318040"/>
    </source>
</evidence>
<dbReference type="Gene3D" id="1.10.4080.10">
    <property type="entry name" value="ADP-ribosylation/Crystallin J1"/>
    <property type="match status" value="1"/>
</dbReference>
<dbReference type="PANTHER" id="PTHR16222:SF39">
    <property type="entry name" value="ADP-RIBOSYLARGININE HYDROLASE-RELATED"/>
    <property type="match status" value="1"/>
</dbReference>
<gene>
    <name evidence="4" type="primary">LOC116936989</name>
</gene>
<dbReference type="Proteomes" id="UP001318040">
    <property type="component" value="Unplaced"/>
</dbReference>
<protein>
    <submittedName>
        <fullName evidence="4">Protein ADP-ribosylarginine hydrolase-like</fullName>
    </submittedName>
</protein>
<organism evidence="3 4">
    <name type="scientific">Petromyzon marinus</name>
    <name type="common">Sea lamprey</name>
    <dbReference type="NCBI Taxonomy" id="7757"/>
    <lineage>
        <taxon>Eukaryota</taxon>
        <taxon>Metazoa</taxon>
        <taxon>Chordata</taxon>
        <taxon>Craniata</taxon>
        <taxon>Vertebrata</taxon>
        <taxon>Cyclostomata</taxon>
        <taxon>Hyperoartia</taxon>
        <taxon>Petromyzontiformes</taxon>
        <taxon>Petromyzontidae</taxon>
        <taxon>Petromyzon</taxon>
    </lineage>
</organism>
<dbReference type="SUPFAM" id="SSF101478">
    <property type="entry name" value="ADP-ribosylglycohydrolase"/>
    <property type="match status" value="1"/>
</dbReference>
<reference evidence="4" key="1">
    <citation type="submission" date="2025-08" db="UniProtKB">
        <authorList>
            <consortium name="RefSeq"/>
        </authorList>
    </citation>
    <scope>IDENTIFICATION</scope>
    <source>
        <tissue evidence="4">Sperm</tissue>
    </source>
</reference>
<sequence length="313" mass="33806">AQAKEVLFHKMAAGYVAAMLDMEGRKPGPTSILGTSQLRPGRPGGFRVPFNPNATGCGAAMRAMCIGLRFPREEQLDDLVEVSLASGKMTHNHPTGYLGAVASALLVSCAVRRDPVESWGRTLTLRALPVARRLALDGPDAEREVEHWGQFVTVWERYLLERNIAEDTATTSATATTASTASRAMFPESLGTPEGRDEAYRAWSLDGWAGRSGHDAPMIAYDAVLRAAPSMERRTSEGEPEGTAQGWELLCNYGMFHGGDSDSTGVIAGACWGALWGLEGVPVGNSEHLEYHDRLIHAADSLYRLAWPHTAAE</sequence>
<dbReference type="KEGG" id="pmrn:116936989"/>
<comment type="cofactor">
    <cofactor evidence="2">
        <name>Mg(2+)</name>
        <dbReference type="ChEBI" id="CHEBI:18420"/>
    </cofactor>
    <text evidence="2">Binds 2 magnesium ions per subunit.</text>
</comment>
<evidence type="ECO:0000313" key="4">
    <source>
        <dbReference type="RefSeq" id="XP_032800012.1"/>
    </source>
</evidence>